<proteinExistence type="predicted"/>
<dbReference type="InParanoid" id="A0A131MCW1"/>
<sequence length="327" mass="38520">MGELGFFSNAFFGFILVYLTLFHIKRQFGSYKYLLVNFQLVGFCFASCEYLFHTFLHLYNASLIYFSLSHPLGFSNLTMEWMMAVYTGLYSSTICLLAIQSIYRYWALFDTPKLEYFNGIYYFIWVGYYTFFGILWSLTVGYFFAMDEFSMEYLSKEISLRYERNITDTPILDLIAYQGNDFRWKNLTGALMMTDISTFQYTIIIVCGYNMYHGMQTKLSLLSAQHRRLHRQFFRALTIQVVSPTIILFCPVFFMIYVPFADLEMSFPSCIIQSGFTVYPALDSVIMMCCVSEYFRIFKKLFVSMKQPKSSQDDSEKKRIQMVNPKI</sequence>
<dbReference type="AGR" id="WB:WBGene00006075"/>
<feature type="transmembrane region" description="Helical" evidence="1">
    <location>
        <begin position="278"/>
        <end position="297"/>
    </location>
</feature>
<dbReference type="STRING" id="6239.F22B8.5a.1"/>
<dbReference type="Proteomes" id="UP000001940">
    <property type="component" value="Chromosome V"/>
</dbReference>
<feature type="transmembrane region" description="Helical" evidence="1">
    <location>
        <begin position="233"/>
        <end position="258"/>
    </location>
</feature>
<organism evidence="2 3">
    <name type="scientific">Caenorhabditis elegans</name>
    <dbReference type="NCBI Taxonomy" id="6239"/>
    <lineage>
        <taxon>Eukaryota</taxon>
        <taxon>Metazoa</taxon>
        <taxon>Ecdysozoa</taxon>
        <taxon>Nematoda</taxon>
        <taxon>Chromadorea</taxon>
        <taxon>Rhabditida</taxon>
        <taxon>Rhabditina</taxon>
        <taxon>Rhabditomorpha</taxon>
        <taxon>Rhabditoidea</taxon>
        <taxon>Rhabditidae</taxon>
        <taxon>Peloderinae</taxon>
        <taxon>Caenorhabditis</taxon>
    </lineage>
</organism>
<dbReference type="Bgee" id="WBGene00006075">
    <property type="expression patterns" value="Expressed in adult organism and 3 other cell types or tissues"/>
</dbReference>
<dbReference type="PANTHER" id="PTHR46000">
    <property type="entry name" value="SEVEN TM RECEPTOR-RELATED"/>
    <property type="match status" value="1"/>
</dbReference>
<evidence type="ECO:0000313" key="4">
    <source>
        <dbReference type="WormBase" id="F22B8.5a"/>
    </source>
</evidence>
<dbReference type="Pfam" id="PF10326">
    <property type="entry name" value="7TM_GPCR_Str"/>
    <property type="match status" value="1"/>
</dbReference>
<feature type="transmembrane region" description="Helical" evidence="1">
    <location>
        <begin position="36"/>
        <end position="59"/>
    </location>
</feature>
<dbReference type="eggNOG" id="ENOG502TGTU">
    <property type="taxonomic scope" value="Eukaryota"/>
</dbReference>
<keyword evidence="3" id="KW-1185">Reference proteome</keyword>
<keyword evidence="1" id="KW-0472">Membrane</keyword>
<dbReference type="OrthoDB" id="5819992at2759"/>
<dbReference type="PaxDb" id="6239-F22B8.5"/>
<name>A0A131MCW1_CAEEL</name>
<feature type="transmembrane region" description="Helical" evidence="1">
    <location>
        <begin position="79"/>
        <end position="99"/>
    </location>
</feature>
<gene>
    <name evidence="2 4" type="primary">str-7</name>
    <name evidence="2" type="ORF">CELE_F22B8.5</name>
    <name evidence="4" type="ORF">F22B8.5</name>
</gene>
<accession>A0A131MCW1</accession>
<dbReference type="RefSeq" id="NP_507052.2">
    <property type="nucleotide sequence ID" value="NM_074651.3"/>
</dbReference>
<keyword evidence="1" id="KW-0812">Transmembrane</keyword>
<dbReference type="InterPro" id="IPR019428">
    <property type="entry name" value="7TM_GPCR_serpentine_rcpt_Str"/>
</dbReference>
<evidence type="ECO:0000313" key="3">
    <source>
        <dbReference type="Proteomes" id="UP000001940"/>
    </source>
</evidence>
<dbReference type="FunCoup" id="A0A131MCW1">
    <property type="interactions" value="36"/>
</dbReference>
<feature type="transmembrane region" description="Helical" evidence="1">
    <location>
        <begin position="190"/>
        <end position="212"/>
    </location>
</feature>
<dbReference type="GeneID" id="184824"/>
<keyword evidence="1" id="KW-1133">Transmembrane helix</keyword>
<dbReference type="EMBL" id="BX284605">
    <property type="protein sequence ID" value="CZR14555.1"/>
    <property type="molecule type" value="Genomic_DNA"/>
</dbReference>
<protein>
    <submittedName>
        <fullName evidence="2">Seven TM Receptor</fullName>
    </submittedName>
</protein>
<feature type="transmembrane region" description="Helical" evidence="1">
    <location>
        <begin position="120"/>
        <end position="145"/>
    </location>
</feature>
<keyword evidence="2" id="KW-0675">Receptor</keyword>
<dbReference type="WormBase" id="F22B8.5a">
    <property type="protein sequence ID" value="CE51444"/>
    <property type="gene ID" value="WBGene00006075"/>
    <property type="gene designation" value="str-7"/>
</dbReference>
<reference evidence="2 3" key="1">
    <citation type="journal article" date="1998" name="Science">
        <title>Genome sequence of the nematode C. elegans: a platform for investigating biology.</title>
        <authorList>
            <consortium name="The C. elegans sequencing consortium"/>
            <person name="Sulson J.E."/>
            <person name="Waterston R."/>
        </authorList>
    </citation>
    <scope>NUCLEOTIDE SEQUENCE [LARGE SCALE GENOMIC DNA]</scope>
    <source>
        <strain evidence="2 3">Bristol N2</strain>
    </source>
</reference>
<evidence type="ECO:0000313" key="2">
    <source>
        <dbReference type="EMBL" id="CZR14555.1"/>
    </source>
</evidence>
<evidence type="ECO:0000256" key="1">
    <source>
        <dbReference type="SAM" id="Phobius"/>
    </source>
</evidence>
<dbReference type="AlphaFoldDB" id="A0A131MCW1"/>
<dbReference type="ExpressionAtlas" id="A0A131MCW1">
    <property type="expression patterns" value="baseline and differential"/>
</dbReference>
<feature type="transmembrane region" description="Helical" evidence="1">
    <location>
        <begin position="6"/>
        <end position="24"/>
    </location>
</feature>
<dbReference type="PANTHER" id="PTHR46000:SF4">
    <property type="entry name" value="SEVEN TM RECEPTOR-RELATED"/>
    <property type="match status" value="1"/>
</dbReference>
<dbReference type="CTD" id="184824"/>
<dbReference type="SUPFAM" id="SSF81321">
    <property type="entry name" value="Family A G protein-coupled receptor-like"/>
    <property type="match status" value="1"/>
</dbReference>